<keyword evidence="2" id="KW-0238">DNA-binding</keyword>
<dbReference type="Proteomes" id="UP000317209">
    <property type="component" value="Unassembled WGS sequence"/>
</dbReference>
<evidence type="ECO:0000256" key="3">
    <source>
        <dbReference type="ARBA" id="ARBA00023172"/>
    </source>
</evidence>
<dbReference type="InterPro" id="IPR050090">
    <property type="entry name" value="Tyrosine_recombinase_XerCD"/>
</dbReference>
<evidence type="ECO:0000313" key="5">
    <source>
        <dbReference type="EMBL" id="TQL84890.1"/>
    </source>
</evidence>
<sequence length="300" mass="33663">MMSDTDALDAFADYQRSAGQSPATIRKRRSLLMGLVKYDNPLVECDVFTLRRHLGRDDVMLATRSAERYAFIAFYRFLQEEGIRLDNPSTRLPSIRVPRGEPRPFSPEQFDTLLSSGAYRRTRHMICLGYYQGFRVSSIARVHGSDIDLVTNTITTIGKGRKHGRLPLHPAIREIAASMPTDDWWFPSPKDPSQPIKPGAVSDLIHDAIRRSGITDRKLTPHSLRHSFGSNLVDAGVDIRVVKELMMHESLSTTQIYTRVSESKKQEGIAALRSRDIPAHSGRPIAGRHVYAQGVRVASS</sequence>
<dbReference type="PANTHER" id="PTHR30349:SF41">
    <property type="entry name" value="INTEGRASE_RECOMBINASE PROTEIN MJ0367-RELATED"/>
    <property type="match status" value="1"/>
</dbReference>
<dbReference type="InterPro" id="IPR011010">
    <property type="entry name" value="DNA_brk_join_enz"/>
</dbReference>
<comment type="caution">
    <text evidence="5">The sequence shown here is derived from an EMBL/GenBank/DDBJ whole genome shotgun (WGS) entry which is preliminary data.</text>
</comment>
<evidence type="ECO:0000256" key="2">
    <source>
        <dbReference type="ARBA" id="ARBA00023125"/>
    </source>
</evidence>
<dbReference type="EMBL" id="VFOX01000001">
    <property type="protein sequence ID" value="TQL84890.1"/>
    <property type="molecule type" value="Genomic_DNA"/>
</dbReference>
<feature type="domain" description="Tyr recombinase" evidence="4">
    <location>
        <begin position="100"/>
        <end position="270"/>
    </location>
</feature>
<accession>A0A543BJ73</accession>
<keyword evidence="3" id="KW-0233">DNA recombination</keyword>
<organism evidence="5 6">
    <name type="scientific">Microbacterium saperdae</name>
    <dbReference type="NCBI Taxonomy" id="69368"/>
    <lineage>
        <taxon>Bacteria</taxon>
        <taxon>Bacillati</taxon>
        <taxon>Actinomycetota</taxon>
        <taxon>Actinomycetes</taxon>
        <taxon>Micrococcales</taxon>
        <taxon>Microbacteriaceae</taxon>
        <taxon>Microbacterium</taxon>
    </lineage>
</organism>
<dbReference type="Pfam" id="PF00589">
    <property type="entry name" value="Phage_integrase"/>
    <property type="match status" value="1"/>
</dbReference>
<dbReference type="PROSITE" id="PS51898">
    <property type="entry name" value="TYR_RECOMBINASE"/>
    <property type="match status" value="1"/>
</dbReference>
<protein>
    <submittedName>
        <fullName evidence="5">Integrase/recombinase XerD</fullName>
    </submittedName>
</protein>
<reference evidence="5 6" key="1">
    <citation type="submission" date="2019-06" db="EMBL/GenBank/DDBJ databases">
        <title>Sequencing the genomes of 1000 actinobacteria strains.</title>
        <authorList>
            <person name="Klenk H.-P."/>
        </authorList>
    </citation>
    <scope>NUCLEOTIDE SEQUENCE [LARGE SCALE GENOMIC DNA]</scope>
    <source>
        <strain evidence="5 6">DSM 20169</strain>
    </source>
</reference>
<dbReference type="InterPro" id="IPR002104">
    <property type="entry name" value="Integrase_catalytic"/>
</dbReference>
<dbReference type="GO" id="GO:0003677">
    <property type="term" value="F:DNA binding"/>
    <property type="evidence" value="ECO:0007669"/>
    <property type="project" value="UniProtKB-KW"/>
</dbReference>
<dbReference type="PANTHER" id="PTHR30349">
    <property type="entry name" value="PHAGE INTEGRASE-RELATED"/>
    <property type="match status" value="1"/>
</dbReference>
<evidence type="ECO:0000256" key="1">
    <source>
        <dbReference type="ARBA" id="ARBA00008857"/>
    </source>
</evidence>
<proteinExistence type="inferred from homology"/>
<keyword evidence="6" id="KW-1185">Reference proteome</keyword>
<dbReference type="InterPro" id="IPR013762">
    <property type="entry name" value="Integrase-like_cat_sf"/>
</dbReference>
<name>A0A543BJ73_9MICO</name>
<dbReference type="GO" id="GO:0006310">
    <property type="term" value="P:DNA recombination"/>
    <property type="evidence" value="ECO:0007669"/>
    <property type="project" value="UniProtKB-KW"/>
</dbReference>
<evidence type="ECO:0000259" key="4">
    <source>
        <dbReference type="PROSITE" id="PS51898"/>
    </source>
</evidence>
<evidence type="ECO:0000313" key="6">
    <source>
        <dbReference type="Proteomes" id="UP000317209"/>
    </source>
</evidence>
<comment type="similarity">
    <text evidence="1">Belongs to the 'phage' integrase family.</text>
</comment>
<dbReference type="AlphaFoldDB" id="A0A543BJ73"/>
<dbReference type="Gene3D" id="1.10.443.10">
    <property type="entry name" value="Intergrase catalytic core"/>
    <property type="match status" value="1"/>
</dbReference>
<dbReference type="SUPFAM" id="SSF56349">
    <property type="entry name" value="DNA breaking-rejoining enzymes"/>
    <property type="match status" value="1"/>
</dbReference>
<dbReference type="GO" id="GO:0015074">
    <property type="term" value="P:DNA integration"/>
    <property type="evidence" value="ECO:0007669"/>
    <property type="project" value="InterPro"/>
</dbReference>
<gene>
    <name evidence="5" type="ORF">FB560_0483</name>
</gene>